<name>D1CFY3_THET1</name>
<dbReference type="GO" id="GO:0016811">
    <property type="term" value="F:hydrolase activity, acting on carbon-nitrogen (but not peptide) bonds, in linear amides"/>
    <property type="evidence" value="ECO:0007669"/>
    <property type="project" value="TreeGrafter"/>
</dbReference>
<protein>
    <submittedName>
        <fullName evidence="1">LmbE family protein</fullName>
    </submittedName>
</protein>
<organism evidence="1 2">
    <name type="scientific">Thermobaculum terrenum (strain ATCC BAA-798 / CCMEE 7001 / YNP1)</name>
    <dbReference type="NCBI Taxonomy" id="525904"/>
    <lineage>
        <taxon>Bacteria</taxon>
        <taxon>Bacillati</taxon>
        <taxon>Chloroflexota</taxon>
        <taxon>Chloroflexia</taxon>
        <taxon>Candidatus Thermobaculales</taxon>
        <taxon>Candidatus Thermobaculaceae</taxon>
        <taxon>Thermobaculum</taxon>
    </lineage>
</organism>
<dbReference type="PANTHER" id="PTHR12993:SF28">
    <property type="entry name" value="LMBE FAMILY PROTEIN"/>
    <property type="match status" value="1"/>
</dbReference>
<evidence type="ECO:0000313" key="1">
    <source>
        <dbReference type="EMBL" id="ACZ41839.1"/>
    </source>
</evidence>
<keyword evidence="2" id="KW-1185">Reference proteome</keyword>
<dbReference type="HOGENOM" id="CLU_049311_3_2_0"/>
<dbReference type="AlphaFoldDB" id="D1CFY3"/>
<dbReference type="OrthoDB" id="9815144at2"/>
<reference evidence="2" key="1">
    <citation type="journal article" date="2010" name="Stand. Genomic Sci.">
        <title>Complete genome sequence of 'Thermobaculum terrenum' type strain (YNP1).</title>
        <authorList>
            <person name="Kiss H."/>
            <person name="Cleland D."/>
            <person name="Lapidus A."/>
            <person name="Lucas S."/>
            <person name="Glavina Del Rio T."/>
            <person name="Nolan M."/>
            <person name="Tice H."/>
            <person name="Han C."/>
            <person name="Goodwin L."/>
            <person name="Pitluck S."/>
            <person name="Liolios K."/>
            <person name="Ivanova N."/>
            <person name="Mavromatis K."/>
            <person name="Ovchinnikova G."/>
            <person name="Pati A."/>
            <person name="Chen A."/>
            <person name="Palaniappan K."/>
            <person name="Land M."/>
            <person name="Hauser L."/>
            <person name="Chang Y."/>
            <person name="Jeffries C."/>
            <person name="Lu M."/>
            <person name="Brettin T."/>
            <person name="Detter J."/>
            <person name="Goker M."/>
            <person name="Tindall B."/>
            <person name="Beck B."/>
            <person name="McDermott T."/>
            <person name="Woyke T."/>
            <person name="Bristow J."/>
            <person name="Eisen J."/>
            <person name="Markowitz V."/>
            <person name="Hugenholtz P."/>
            <person name="Kyrpides N."/>
            <person name="Klenk H."/>
            <person name="Cheng J."/>
        </authorList>
    </citation>
    <scope>NUCLEOTIDE SEQUENCE [LARGE SCALE GENOMIC DNA]</scope>
    <source>
        <strain evidence="2">ATCC BAA-798 / YNP1</strain>
    </source>
</reference>
<sequence length="231" mass="26121">MQNNSLVPERVLVIVAHPDDMEFTCGGTIAKWAEAGSKICLVLATSGDKGTKDRNKSPFHIAEIREQEQKKAAEVLGISEVIFLRHLDGELEVTMDFRRQISTIIRKFEPNALITHDPWRAYQIHPDHRAVGMVSIDAIVAARDHLYVPEQLVAGLEPHHTSHVFLFSTDSPDHLEDISDFMDKKIEALACHHSQLGHLPNWQSRVIQWAEVTGERIGVKYAEAFKHIELL</sequence>
<proteinExistence type="predicted"/>
<dbReference type="Proteomes" id="UP000000323">
    <property type="component" value="Chromosome 1"/>
</dbReference>
<dbReference type="PANTHER" id="PTHR12993">
    <property type="entry name" value="N-ACETYLGLUCOSAMINYL-PHOSPHATIDYLINOSITOL DE-N-ACETYLASE-RELATED"/>
    <property type="match status" value="1"/>
</dbReference>
<evidence type="ECO:0000313" key="2">
    <source>
        <dbReference type="Proteomes" id="UP000000323"/>
    </source>
</evidence>
<dbReference type="Gene3D" id="3.40.50.10320">
    <property type="entry name" value="LmbE-like"/>
    <property type="match status" value="1"/>
</dbReference>
<dbReference type="RefSeq" id="WP_012874874.1">
    <property type="nucleotide sequence ID" value="NC_013525.1"/>
</dbReference>
<dbReference type="Pfam" id="PF02585">
    <property type="entry name" value="PIG-L"/>
    <property type="match status" value="1"/>
</dbReference>
<dbReference type="InterPro" id="IPR024078">
    <property type="entry name" value="LmbE-like_dom_sf"/>
</dbReference>
<gene>
    <name evidence="1" type="ordered locus">Tter_0922</name>
</gene>
<dbReference type="STRING" id="525904.Tter_0922"/>
<dbReference type="KEGG" id="ttr:Tter_0922"/>
<dbReference type="eggNOG" id="COG2120">
    <property type="taxonomic scope" value="Bacteria"/>
</dbReference>
<accession>D1CFY3</accession>
<dbReference type="InterPro" id="IPR003737">
    <property type="entry name" value="GlcNAc_PI_deacetylase-related"/>
</dbReference>
<dbReference type="EMBL" id="CP001825">
    <property type="protein sequence ID" value="ACZ41839.1"/>
    <property type="molecule type" value="Genomic_DNA"/>
</dbReference>
<dbReference type="SUPFAM" id="SSF102588">
    <property type="entry name" value="LmbE-like"/>
    <property type="match status" value="1"/>
</dbReference>